<sequence>STDNAAINNDLLLKYMKPLVDVKQPKKLSLEEFILNSNKFPAPFPVANAKLATLLEAGYSSSTLEEYINSAYPIIHERLLPLLVSFLQTKAKHGKRKEKELYKEAGILDLVDRLLKKRPITFHGRPDFYMLQDGTEGCGGFDNIGHTCESSIICLSDYMSYDEIKLAALVGVSSKSHFINNGDRHNDGNPGVPGEFQPSGVIVGLVGARFQKAGYMEWQDCIVSQEQNKADLGYGAVTPEKYLMVRKWGQLWGLTYLPTWEEVKDTPSTEYTEVYSQILLNNNVYKARIQMSAEILLAEACTRAKKASLKAYVHVVGLGLGVWRANIIQDELFVEAFWNAIAVQKNISNLSH</sequence>
<dbReference type="Proteomes" id="UP001497623">
    <property type="component" value="Unassembled WGS sequence"/>
</dbReference>
<gene>
    <name evidence="1" type="ORF">MNOR_LOCUS37549</name>
</gene>
<dbReference type="EMBL" id="CAXKWB010076578">
    <property type="protein sequence ID" value="CAL4200502.1"/>
    <property type="molecule type" value="Genomic_DNA"/>
</dbReference>
<comment type="caution">
    <text evidence="1">The sequence shown here is derived from an EMBL/GenBank/DDBJ whole genome shotgun (WGS) entry which is preliminary data.</text>
</comment>
<accession>A0AAV2SM83</accession>
<dbReference type="Pfam" id="PF16062">
    <property type="entry name" value="MavL-like"/>
    <property type="match status" value="1"/>
</dbReference>
<evidence type="ECO:0000313" key="1">
    <source>
        <dbReference type="EMBL" id="CAL4200502.1"/>
    </source>
</evidence>
<reference evidence="1 2" key="1">
    <citation type="submission" date="2024-05" db="EMBL/GenBank/DDBJ databases">
        <authorList>
            <person name="Wallberg A."/>
        </authorList>
    </citation>
    <scope>NUCLEOTIDE SEQUENCE [LARGE SCALE GENOMIC DNA]</scope>
</reference>
<protein>
    <submittedName>
        <fullName evidence="1">Uncharacterized protein</fullName>
    </submittedName>
</protein>
<name>A0AAV2SM83_MEGNR</name>
<evidence type="ECO:0000313" key="2">
    <source>
        <dbReference type="Proteomes" id="UP001497623"/>
    </source>
</evidence>
<feature type="non-terminal residue" evidence="1">
    <location>
        <position position="352"/>
    </location>
</feature>
<dbReference type="AlphaFoldDB" id="A0AAV2SM83"/>
<dbReference type="InterPro" id="IPR032063">
    <property type="entry name" value="MavL-like"/>
</dbReference>
<organism evidence="1 2">
    <name type="scientific">Meganyctiphanes norvegica</name>
    <name type="common">Northern krill</name>
    <name type="synonym">Thysanopoda norvegica</name>
    <dbReference type="NCBI Taxonomy" id="48144"/>
    <lineage>
        <taxon>Eukaryota</taxon>
        <taxon>Metazoa</taxon>
        <taxon>Ecdysozoa</taxon>
        <taxon>Arthropoda</taxon>
        <taxon>Crustacea</taxon>
        <taxon>Multicrustacea</taxon>
        <taxon>Malacostraca</taxon>
        <taxon>Eumalacostraca</taxon>
        <taxon>Eucarida</taxon>
        <taxon>Euphausiacea</taxon>
        <taxon>Euphausiidae</taxon>
        <taxon>Meganyctiphanes</taxon>
    </lineage>
</organism>
<proteinExistence type="predicted"/>
<feature type="non-terminal residue" evidence="1">
    <location>
        <position position="1"/>
    </location>
</feature>
<keyword evidence="2" id="KW-1185">Reference proteome</keyword>